<dbReference type="EMBL" id="CM007385">
    <property type="protein sequence ID" value="ONK69207.1"/>
    <property type="molecule type" value="Genomic_DNA"/>
</dbReference>
<name>A0A5P1EVL2_ASPOF</name>
<evidence type="ECO:0000313" key="3">
    <source>
        <dbReference type="Proteomes" id="UP000243459"/>
    </source>
</evidence>
<accession>A0A5P1EVL2</accession>
<evidence type="ECO:0000256" key="1">
    <source>
        <dbReference type="SAM" id="MobiDB-lite"/>
    </source>
</evidence>
<organism evidence="2 3">
    <name type="scientific">Asparagus officinalis</name>
    <name type="common">Garden asparagus</name>
    <dbReference type="NCBI Taxonomy" id="4686"/>
    <lineage>
        <taxon>Eukaryota</taxon>
        <taxon>Viridiplantae</taxon>
        <taxon>Streptophyta</taxon>
        <taxon>Embryophyta</taxon>
        <taxon>Tracheophyta</taxon>
        <taxon>Spermatophyta</taxon>
        <taxon>Magnoliopsida</taxon>
        <taxon>Liliopsida</taxon>
        <taxon>Asparagales</taxon>
        <taxon>Asparagaceae</taxon>
        <taxon>Asparagoideae</taxon>
        <taxon>Asparagus</taxon>
    </lineage>
</organism>
<feature type="region of interest" description="Disordered" evidence="1">
    <location>
        <begin position="49"/>
        <end position="104"/>
    </location>
</feature>
<gene>
    <name evidence="2" type="ORF">A4U43_C05F20460</name>
</gene>
<feature type="compositionally biased region" description="Polar residues" evidence="1">
    <location>
        <begin position="79"/>
        <end position="90"/>
    </location>
</feature>
<protein>
    <submittedName>
        <fullName evidence="2">Uncharacterized protein</fullName>
    </submittedName>
</protein>
<reference evidence="3" key="1">
    <citation type="journal article" date="2017" name="Nat. Commun.">
        <title>The asparagus genome sheds light on the origin and evolution of a young Y chromosome.</title>
        <authorList>
            <person name="Harkess A."/>
            <person name="Zhou J."/>
            <person name="Xu C."/>
            <person name="Bowers J.E."/>
            <person name="Van der Hulst R."/>
            <person name="Ayyampalayam S."/>
            <person name="Mercati F."/>
            <person name="Riccardi P."/>
            <person name="McKain M.R."/>
            <person name="Kakrana A."/>
            <person name="Tang H."/>
            <person name="Ray J."/>
            <person name="Groenendijk J."/>
            <person name="Arikit S."/>
            <person name="Mathioni S.M."/>
            <person name="Nakano M."/>
            <person name="Shan H."/>
            <person name="Telgmann-Rauber A."/>
            <person name="Kanno A."/>
            <person name="Yue Z."/>
            <person name="Chen H."/>
            <person name="Li W."/>
            <person name="Chen Y."/>
            <person name="Xu X."/>
            <person name="Zhang Y."/>
            <person name="Luo S."/>
            <person name="Chen H."/>
            <person name="Gao J."/>
            <person name="Mao Z."/>
            <person name="Pires J.C."/>
            <person name="Luo M."/>
            <person name="Kudrna D."/>
            <person name="Wing R.A."/>
            <person name="Meyers B.C."/>
            <person name="Yi K."/>
            <person name="Kong H."/>
            <person name="Lavrijsen P."/>
            <person name="Sunseri F."/>
            <person name="Falavigna A."/>
            <person name="Ye Y."/>
            <person name="Leebens-Mack J.H."/>
            <person name="Chen G."/>
        </authorList>
    </citation>
    <scope>NUCLEOTIDE SEQUENCE [LARGE SCALE GENOMIC DNA]</scope>
    <source>
        <strain evidence="3">cv. DH0086</strain>
    </source>
</reference>
<sequence length="104" mass="11489">MEKEDAFETTHIARIEAEELQPMLNEEMILQETLCQEVARVTTEAKQQLNSLHTQGAKEEDEEEVSDGYASEGLDDGTDPSSSLEKSNSPPLDAPAKISSRLKP</sequence>
<keyword evidence="3" id="KW-1185">Reference proteome</keyword>
<dbReference type="Proteomes" id="UP000243459">
    <property type="component" value="Chromosome 5"/>
</dbReference>
<evidence type="ECO:0000313" key="2">
    <source>
        <dbReference type="EMBL" id="ONK69207.1"/>
    </source>
</evidence>
<proteinExistence type="predicted"/>
<dbReference type="AlphaFoldDB" id="A0A5P1EVL2"/>
<dbReference type="Gramene" id="ONK69207">
    <property type="protein sequence ID" value="ONK69207"/>
    <property type="gene ID" value="A4U43_C05F20460"/>
</dbReference>